<dbReference type="AlphaFoldDB" id="A0A2N0QY48"/>
<organism evidence="1 2">
    <name type="scientific">Rhizophagus irregularis</name>
    <dbReference type="NCBI Taxonomy" id="588596"/>
    <lineage>
        <taxon>Eukaryota</taxon>
        <taxon>Fungi</taxon>
        <taxon>Fungi incertae sedis</taxon>
        <taxon>Mucoromycota</taxon>
        <taxon>Glomeromycotina</taxon>
        <taxon>Glomeromycetes</taxon>
        <taxon>Glomerales</taxon>
        <taxon>Glomeraceae</taxon>
        <taxon>Rhizophagus</taxon>
    </lineage>
</organism>
<accession>A0A2N0QY48</accession>
<comment type="caution">
    <text evidence="1">The sequence shown here is derived from an EMBL/GenBank/DDBJ whole genome shotgun (WGS) entry which is preliminary data.</text>
</comment>
<dbReference type="VEuPathDB" id="FungiDB:RhiirA1_474722"/>
<sequence length="70" mass="8219">MINKRKSYINTIQIPNIENANIICKFLLVKGHYIFIRYDNKICIGCVISVYFKVYGKHCYTDKLVKTINS</sequence>
<dbReference type="Proteomes" id="UP000232688">
    <property type="component" value="Unassembled WGS sequence"/>
</dbReference>
<dbReference type="EMBL" id="LLXH01002340">
    <property type="protein sequence ID" value="PKC55973.1"/>
    <property type="molecule type" value="Genomic_DNA"/>
</dbReference>
<gene>
    <name evidence="1" type="ORF">RhiirA1_474722</name>
</gene>
<evidence type="ECO:0000313" key="2">
    <source>
        <dbReference type="Proteomes" id="UP000232688"/>
    </source>
</evidence>
<protein>
    <submittedName>
        <fullName evidence="1">Uncharacterized protein</fullName>
    </submittedName>
</protein>
<reference evidence="1 2" key="2">
    <citation type="submission" date="2017-10" db="EMBL/GenBank/DDBJ databases">
        <title>Genome analyses suggest a sexual origin of heterokaryosis in a supposedly ancient asexual fungus.</title>
        <authorList>
            <person name="Corradi N."/>
            <person name="Sedzielewska K."/>
            <person name="Noel J."/>
            <person name="Charron P."/>
            <person name="Farinelli L."/>
            <person name="Marton T."/>
            <person name="Kruger M."/>
            <person name="Pelin A."/>
            <person name="Brachmann A."/>
            <person name="Corradi N."/>
        </authorList>
    </citation>
    <scope>NUCLEOTIDE SEQUENCE [LARGE SCALE GENOMIC DNA]</scope>
    <source>
        <strain evidence="1 2">A1</strain>
    </source>
</reference>
<name>A0A2N0QY48_9GLOM</name>
<reference evidence="1 2" key="1">
    <citation type="submission" date="2017-10" db="EMBL/GenBank/DDBJ databases">
        <title>Extensive intraspecific genome diversity in a model arbuscular mycorrhizal fungus.</title>
        <authorList>
            <person name="Chen E.C.H."/>
            <person name="Morin E."/>
            <person name="Baudet D."/>
            <person name="Noel J."/>
            <person name="Ndikumana S."/>
            <person name="Charron P."/>
            <person name="St-Onge C."/>
            <person name="Giorgi J."/>
            <person name="Grigoriev I.V."/>
            <person name="Roux C."/>
            <person name="Martin F.M."/>
            <person name="Corradi N."/>
        </authorList>
    </citation>
    <scope>NUCLEOTIDE SEQUENCE [LARGE SCALE GENOMIC DNA]</scope>
    <source>
        <strain evidence="1 2">A1</strain>
    </source>
</reference>
<evidence type="ECO:0000313" key="1">
    <source>
        <dbReference type="EMBL" id="PKC55973.1"/>
    </source>
</evidence>
<proteinExistence type="predicted"/>